<gene>
    <name evidence="2" type="ORF">NBRC111894_1104</name>
</gene>
<keyword evidence="1" id="KW-0472">Membrane</keyword>
<keyword evidence="1" id="KW-1133">Transmembrane helix</keyword>
<reference evidence="2 3" key="1">
    <citation type="submission" date="2017-11" db="EMBL/GenBank/DDBJ databases">
        <title>Draft Genome Sequence of Sporolactobacillus inulinus NBRC 111894 Isolated from Koso, a Japanese Sugar-Vegetable Fermented Beverage.</title>
        <authorList>
            <person name="Chiou T.Y."/>
            <person name="Oshima K."/>
            <person name="Suda W."/>
            <person name="Hattori M."/>
            <person name="Takahashi T."/>
        </authorList>
    </citation>
    <scope>NUCLEOTIDE SEQUENCE [LARGE SCALE GENOMIC DNA]</scope>
    <source>
        <strain evidence="2 3">NBRC111894</strain>
    </source>
</reference>
<dbReference type="EMBL" id="BEXB01000006">
    <property type="protein sequence ID" value="GAY75550.1"/>
    <property type="molecule type" value="Genomic_DNA"/>
</dbReference>
<evidence type="ECO:0000256" key="1">
    <source>
        <dbReference type="SAM" id="Phobius"/>
    </source>
</evidence>
<protein>
    <submittedName>
        <fullName evidence="2">Uncharacterized protein</fullName>
    </submittedName>
</protein>
<name>A0A4Y1Z964_9BACL</name>
<sequence length="37" mass="4582">MRQFRQSSKFFGSYLTHLFFLMLWRVQVFLKRGNVVI</sequence>
<proteinExistence type="predicted"/>
<organism evidence="2 3">
    <name type="scientific">Sporolactobacillus inulinus</name>
    <dbReference type="NCBI Taxonomy" id="2078"/>
    <lineage>
        <taxon>Bacteria</taxon>
        <taxon>Bacillati</taxon>
        <taxon>Bacillota</taxon>
        <taxon>Bacilli</taxon>
        <taxon>Bacillales</taxon>
        <taxon>Sporolactobacillaceae</taxon>
        <taxon>Sporolactobacillus</taxon>
    </lineage>
</organism>
<dbReference type="AlphaFoldDB" id="A0A4Y1Z964"/>
<keyword evidence="1" id="KW-0812">Transmembrane</keyword>
<dbReference type="Proteomes" id="UP000319716">
    <property type="component" value="Unassembled WGS sequence"/>
</dbReference>
<evidence type="ECO:0000313" key="2">
    <source>
        <dbReference type="EMBL" id="GAY75550.1"/>
    </source>
</evidence>
<evidence type="ECO:0000313" key="3">
    <source>
        <dbReference type="Proteomes" id="UP000319716"/>
    </source>
</evidence>
<accession>A0A4Y1Z964</accession>
<feature type="transmembrane region" description="Helical" evidence="1">
    <location>
        <begin position="12"/>
        <end position="30"/>
    </location>
</feature>
<comment type="caution">
    <text evidence="2">The sequence shown here is derived from an EMBL/GenBank/DDBJ whole genome shotgun (WGS) entry which is preliminary data.</text>
</comment>